<evidence type="ECO:0008006" key="3">
    <source>
        <dbReference type="Google" id="ProtNLM"/>
    </source>
</evidence>
<reference evidence="1 2" key="1">
    <citation type="submission" date="2024-01" db="EMBL/GenBank/DDBJ databases">
        <title>A draft genome for the cacao thread blight pathogen Marasmiellus scandens.</title>
        <authorList>
            <person name="Baruah I.K."/>
            <person name="Leung J."/>
            <person name="Bukari Y."/>
            <person name="Amoako-Attah I."/>
            <person name="Meinhardt L.W."/>
            <person name="Bailey B.A."/>
            <person name="Cohen S.P."/>
        </authorList>
    </citation>
    <scope>NUCLEOTIDE SEQUENCE [LARGE SCALE GENOMIC DNA]</scope>
    <source>
        <strain evidence="1 2">GH-19</strain>
    </source>
</reference>
<sequence>MLDCGYLCLLQQLSVSAVNYLLRPHFWGVLQALSDNAVDISAKIDHNLMWDVNSLTESYPEFILNSSFTLIEASGADHLRGDLQFPALRALQMLIYQTDKITYTLKSLLLHDFKAESSPEKEQDYDKENSFCILMELYLRKAQNNHVANVFTRIVHRLSLLVNDSSLPLLDFFLVDDMLTFRRTAVVHFIHWFIKNSSVDLHLRQLLIRANIIYLIESAISAENIYPLDPSDRTASLYRQEVLSWAKEVFKTTYKVINLPRLKYDA</sequence>
<keyword evidence="2" id="KW-1185">Reference proteome</keyword>
<proteinExistence type="predicted"/>
<dbReference type="Proteomes" id="UP001498398">
    <property type="component" value="Unassembled WGS sequence"/>
</dbReference>
<dbReference type="EMBL" id="JBANRG010000026">
    <property type="protein sequence ID" value="KAK7453389.1"/>
    <property type="molecule type" value="Genomic_DNA"/>
</dbReference>
<accession>A0ABR1J7Q0</accession>
<gene>
    <name evidence="1" type="ORF">VKT23_011653</name>
</gene>
<protein>
    <recommendedName>
        <fullName evidence="3">Ubiquitin conjugation factor E4 core domain-containing protein</fullName>
    </recommendedName>
</protein>
<organism evidence="1 2">
    <name type="scientific">Marasmiellus scandens</name>
    <dbReference type="NCBI Taxonomy" id="2682957"/>
    <lineage>
        <taxon>Eukaryota</taxon>
        <taxon>Fungi</taxon>
        <taxon>Dikarya</taxon>
        <taxon>Basidiomycota</taxon>
        <taxon>Agaricomycotina</taxon>
        <taxon>Agaricomycetes</taxon>
        <taxon>Agaricomycetidae</taxon>
        <taxon>Agaricales</taxon>
        <taxon>Marasmiineae</taxon>
        <taxon>Omphalotaceae</taxon>
        <taxon>Marasmiellus</taxon>
    </lineage>
</organism>
<evidence type="ECO:0000313" key="1">
    <source>
        <dbReference type="EMBL" id="KAK7453389.1"/>
    </source>
</evidence>
<comment type="caution">
    <text evidence="1">The sequence shown here is derived from an EMBL/GenBank/DDBJ whole genome shotgun (WGS) entry which is preliminary data.</text>
</comment>
<name>A0ABR1J7Q0_9AGAR</name>
<evidence type="ECO:0000313" key="2">
    <source>
        <dbReference type="Proteomes" id="UP001498398"/>
    </source>
</evidence>